<organism evidence="2 3">
    <name type="scientific">Dorea longicatena</name>
    <dbReference type="NCBI Taxonomy" id="88431"/>
    <lineage>
        <taxon>Bacteria</taxon>
        <taxon>Bacillati</taxon>
        <taxon>Bacillota</taxon>
        <taxon>Clostridia</taxon>
        <taxon>Lachnospirales</taxon>
        <taxon>Lachnospiraceae</taxon>
        <taxon>Dorea</taxon>
    </lineage>
</organism>
<dbReference type="AlphaFoldDB" id="A0A174QJ62"/>
<keyword evidence="1" id="KW-0812">Transmembrane</keyword>
<evidence type="ECO:0000313" key="2">
    <source>
        <dbReference type="EMBL" id="CUP70209.1"/>
    </source>
</evidence>
<dbReference type="RefSeq" id="WP_055283270.1">
    <property type="nucleotide sequence ID" value="NZ_CZAY01000012.1"/>
</dbReference>
<feature type="transmembrane region" description="Helical" evidence="1">
    <location>
        <begin position="71"/>
        <end position="88"/>
    </location>
</feature>
<name>A0A174QJ62_9FIRM</name>
<dbReference type="Proteomes" id="UP000095485">
    <property type="component" value="Unassembled WGS sequence"/>
</dbReference>
<gene>
    <name evidence="2" type="ORF">ERS852526_01762</name>
</gene>
<protein>
    <submittedName>
        <fullName evidence="2">Uncharacterized protein</fullName>
    </submittedName>
</protein>
<dbReference type="OrthoDB" id="2064667at2"/>
<accession>A0A174QJ62</accession>
<evidence type="ECO:0000313" key="3">
    <source>
        <dbReference type="Proteomes" id="UP000095485"/>
    </source>
</evidence>
<dbReference type="EMBL" id="CZAY01000012">
    <property type="protein sequence ID" value="CUP70209.1"/>
    <property type="molecule type" value="Genomic_DNA"/>
</dbReference>
<keyword evidence="1" id="KW-1133">Transmembrane helix</keyword>
<keyword evidence="1" id="KW-0472">Membrane</keyword>
<proteinExistence type="predicted"/>
<dbReference type="GeneID" id="96229050"/>
<reference evidence="2 3" key="1">
    <citation type="submission" date="2015-09" db="EMBL/GenBank/DDBJ databases">
        <authorList>
            <consortium name="Pathogen Informatics"/>
        </authorList>
    </citation>
    <scope>NUCLEOTIDE SEQUENCE [LARGE SCALE GENOMIC DNA]</scope>
    <source>
        <strain evidence="2 3">2789STDY5834914</strain>
    </source>
</reference>
<evidence type="ECO:0000256" key="1">
    <source>
        <dbReference type="SAM" id="Phobius"/>
    </source>
</evidence>
<sequence>MNKNATLVFHPDNSSLNNTEHTDIPELDTQTANQLLDNVFAACDMEPSVVPVEVLESWGNYKKHGFNLGRTLAYIFLIVLILLPLMFFRPSIIAERTDVKSASDAIYSIHIKTLLPLHSVSATINGTPVRLQEEGSKEFKAAISDNGTLKIKAVSFNGQVAARFYKVRHLDKEKPVLKDSYSKDGYIYLEVMDTYSGIDYPNIGGYAPDHFDTKTGMIVYPVPDAPVTVTIPDNAGNELVLLLSPVDNN</sequence>